<feature type="transmembrane region" description="Helical" evidence="6">
    <location>
        <begin position="75"/>
        <end position="92"/>
    </location>
</feature>
<feature type="binding site" evidence="5">
    <location>
        <position position="69"/>
    </location>
    <ligand>
        <name>chlorophyll a</name>
        <dbReference type="ChEBI" id="CHEBI:58416"/>
        <label>1</label>
    </ligand>
</feature>
<dbReference type="GO" id="GO:0009765">
    <property type="term" value="P:photosynthesis, light harvesting"/>
    <property type="evidence" value="ECO:0007669"/>
    <property type="project" value="InterPro"/>
</dbReference>
<organism evidence="7">
    <name type="scientific">Haptolina ericina</name>
    <dbReference type="NCBI Taxonomy" id="156174"/>
    <lineage>
        <taxon>Eukaryota</taxon>
        <taxon>Haptista</taxon>
        <taxon>Haptophyta</taxon>
        <taxon>Prymnesiophyceae</taxon>
        <taxon>Prymnesiales</taxon>
        <taxon>Prymnesiaceae</taxon>
        <taxon>Haptolina</taxon>
    </lineage>
</organism>
<evidence type="ECO:0000256" key="2">
    <source>
        <dbReference type="ARBA" id="ARBA00022528"/>
    </source>
</evidence>
<keyword evidence="6" id="KW-0472">Membrane</keyword>
<feature type="binding site" description="axial binding residue" evidence="5">
    <location>
        <position position="74"/>
    </location>
    <ligand>
        <name>chlorophyll b</name>
        <dbReference type="ChEBI" id="CHEBI:61721"/>
        <label>1</label>
    </ligand>
    <ligandPart>
        <name>Mg</name>
        <dbReference type="ChEBI" id="CHEBI:25107"/>
    </ligandPart>
</feature>
<dbReference type="InterPro" id="IPR022796">
    <property type="entry name" value="Chloroa_b-bind"/>
</dbReference>
<evidence type="ECO:0008006" key="8">
    <source>
        <dbReference type="Google" id="ProtNLM"/>
    </source>
</evidence>
<dbReference type="PANTHER" id="PTHR21649">
    <property type="entry name" value="CHLOROPHYLL A/B BINDING PROTEIN"/>
    <property type="match status" value="1"/>
</dbReference>
<accession>A0A7S3F1E6</accession>
<evidence type="ECO:0000313" key="7">
    <source>
        <dbReference type="EMBL" id="CAE0117376.1"/>
    </source>
</evidence>
<dbReference type="GO" id="GO:0016020">
    <property type="term" value="C:membrane"/>
    <property type="evidence" value="ECO:0007669"/>
    <property type="project" value="InterPro"/>
</dbReference>
<reference evidence="7" key="1">
    <citation type="submission" date="2021-01" db="EMBL/GenBank/DDBJ databases">
        <authorList>
            <person name="Corre E."/>
            <person name="Pelletier E."/>
            <person name="Niang G."/>
            <person name="Scheremetjew M."/>
            <person name="Finn R."/>
            <person name="Kale V."/>
            <person name="Holt S."/>
            <person name="Cochrane G."/>
            <person name="Meng A."/>
            <person name="Brown T."/>
            <person name="Cohen L."/>
        </authorList>
    </citation>
    <scope>NUCLEOTIDE SEQUENCE</scope>
    <source>
        <strain evidence="7">CCMP281</strain>
    </source>
</reference>
<evidence type="ECO:0000256" key="5">
    <source>
        <dbReference type="PIRSR" id="PIRSR601344-1"/>
    </source>
</evidence>
<dbReference type="Gene3D" id="1.10.3460.10">
    <property type="entry name" value="Chlorophyll a/b binding protein domain"/>
    <property type="match status" value="1"/>
</dbReference>
<feature type="binding site" description="axial binding residue" evidence="5">
    <location>
        <position position="135"/>
    </location>
    <ligand>
        <name>chlorophyll b</name>
        <dbReference type="ChEBI" id="CHEBI:61721"/>
        <label>1</label>
    </ligand>
    <ligandPart>
        <name>Mg</name>
        <dbReference type="ChEBI" id="CHEBI:25107"/>
    </ligandPart>
</feature>
<dbReference type="SUPFAM" id="SSF103511">
    <property type="entry name" value="Chlorophyll a-b binding protein"/>
    <property type="match status" value="1"/>
</dbReference>
<comment type="subcellular location">
    <subcellularLocation>
        <location evidence="1">Plastid</location>
        <location evidence="1">Chloroplast</location>
    </subcellularLocation>
</comment>
<keyword evidence="2" id="KW-0150">Chloroplast</keyword>
<keyword evidence="5" id="KW-0148">Chlorophyll</keyword>
<keyword evidence="4" id="KW-0934">Plastid</keyword>
<keyword evidence="3" id="KW-0602">Photosynthesis</keyword>
<evidence type="ECO:0000256" key="3">
    <source>
        <dbReference type="ARBA" id="ARBA00022531"/>
    </source>
</evidence>
<dbReference type="Pfam" id="PF00504">
    <property type="entry name" value="Chloroa_b-bind"/>
    <property type="match status" value="1"/>
</dbReference>
<feature type="binding site" evidence="5">
    <location>
        <position position="72"/>
    </location>
    <ligand>
        <name>chlorophyll a</name>
        <dbReference type="ChEBI" id="CHEBI:58416"/>
        <label>1</label>
    </ligand>
</feature>
<feature type="transmembrane region" description="Helical" evidence="6">
    <location>
        <begin position="112"/>
        <end position="131"/>
    </location>
</feature>
<feature type="binding site" evidence="5">
    <location>
        <position position="166"/>
    </location>
    <ligand>
        <name>chlorophyll a</name>
        <dbReference type="ChEBI" id="CHEBI:58416"/>
        <label>1</label>
    </ligand>
</feature>
<dbReference type="GO" id="GO:0009507">
    <property type="term" value="C:chloroplast"/>
    <property type="evidence" value="ECO:0007669"/>
    <property type="project" value="UniProtKB-SubCell"/>
</dbReference>
<dbReference type="GO" id="GO:0016168">
    <property type="term" value="F:chlorophyll binding"/>
    <property type="evidence" value="ECO:0007669"/>
    <property type="project" value="UniProtKB-KW"/>
</dbReference>
<sequence>MLSILSQPALGLVVETTNPIKPAVQVKKSQAIPFLENPPHLDGSMAGDHGFDPYGLGGAYNLKYMREAELKHGRICMLAFFGYVAVDAGLYAPGAPHVSSLMAHDVTTKSGHMLALLFAISMIESLGYSAINEMLSGQSDRAPGDYGFDPLGFSKTEKAERYAAVEIAHCRGAMLAFSGVVTASAMFEKPFPYF</sequence>
<keyword evidence="6" id="KW-0812">Transmembrane</keyword>
<proteinExistence type="predicted"/>
<protein>
    <recommendedName>
        <fullName evidence="8">Chlorophyll a-b binding protein, chloroplastic</fullName>
    </recommendedName>
</protein>
<dbReference type="EMBL" id="HBHX01032478">
    <property type="protein sequence ID" value="CAE0117376.1"/>
    <property type="molecule type" value="Transcribed_RNA"/>
</dbReference>
<gene>
    <name evidence="7" type="ORF">HERI1096_LOCUS18075</name>
</gene>
<keyword evidence="5" id="KW-0157">Chromophore</keyword>
<feature type="binding site" evidence="5">
    <location>
        <position position="171"/>
    </location>
    <ligand>
        <name>chlorophyll a</name>
        <dbReference type="ChEBI" id="CHEBI:58416"/>
        <label>1</label>
    </ligand>
</feature>
<evidence type="ECO:0000256" key="4">
    <source>
        <dbReference type="ARBA" id="ARBA00022640"/>
    </source>
</evidence>
<dbReference type="AlphaFoldDB" id="A0A7S3F1E6"/>
<name>A0A7S3F1E6_9EUKA</name>
<dbReference type="InterPro" id="IPR001344">
    <property type="entry name" value="Chloro_AB-bd_pln"/>
</dbReference>
<evidence type="ECO:0000256" key="6">
    <source>
        <dbReference type="SAM" id="Phobius"/>
    </source>
</evidence>
<evidence type="ECO:0000256" key="1">
    <source>
        <dbReference type="ARBA" id="ARBA00004229"/>
    </source>
</evidence>
<keyword evidence="6" id="KW-1133">Transmembrane helix</keyword>